<dbReference type="PROSITE" id="PS50125">
    <property type="entry name" value="GUANYLATE_CYCLASE_2"/>
    <property type="match status" value="1"/>
</dbReference>
<keyword evidence="8" id="KW-0902">Two-component regulatory system</keyword>
<dbReference type="CDD" id="cd17569">
    <property type="entry name" value="REC_HupR-like"/>
    <property type="match status" value="1"/>
</dbReference>
<dbReference type="PRINTS" id="PR00344">
    <property type="entry name" value="BCTRLSENSOR"/>
</dbReference>
<keyword evidence="7" id="KW-0067">ATP-binding</keyword>
<dbReference type="InterPro" id="IPR005467">
    <property type="entry name" value="His_kinase_dom"/>
</dbReference>
<evidence type="ECO:0000256" key="5">
    <source>
        <dbReference type="ARBA" id="ARBA00022741"/>
    </source>
</evidence>
<feature type="region of interest" description="Disordered" evidence="10">
    <location>
        <begin position="214"/>
        <end position="252"/>
    </location>
</feature>
<dbReference type="SUPFAM" id="SSF52172">
    <property type="entry name" value="CheY-like"/>
    <property type="match status" value="2"/>
</dbReference>
<name>A0A951PNB5_9CYAN</name>
<comment type="caution">
    <text evidence="14">The sequence shown here is derived from an EMBL/GenBank/DDBJ whole genome shotgun (WGS) entry which is preliminary data.</text>
</comment>
<dbReference type="CDD" id="cd17574">
    <property type="entry name" value="REC_OmpR"/>
    <property type="match status" value="1"/>
</dbReference>
<dbReference type="SMART" id="SM00388">
    <property type="entry name" value="HisKA"/>
    <property type="match status" value="1"/>
</dbReference>
<dbReference type="SUPFAM" id="SSF55781">
    <property type="entry name" value="GAF domain-like"/>
    <property type="match status" value="2"/>
</dbReference>
<evidence type="ECO:0000256" key="2">
    <source>
        <dbReference type="ARBA" id="ARBA00012438"/>
    </source>
</evidence>
<evidence type="ECO:0000256" key="6">
    <source>
        <dbReference type="ARBA" id="ARBA00022777"/>
    </source>
</evidence>
<evidence type="ECO:0000256" key="4">
    <source>
        <dbReference type="ARBA" id="ARBA00022679"/>
    </source>
</evidence>
<keyword evidence="5" id="KW-0547">Nucleotide-binding</keyword>
<dbReference type="InterPro" id="IPR001054">
    <property type="entry name" value="A/G_cyclase"/>
</dbReference>
<dbReference type="PANTHER" id="PTHR43547:SF2">
    <property type="entry name" value="HYBRID SIGNAL TRANSDUCTION HISTIDINE KINASE C"/>
    <property type="match status" value="1"/>
</dbReference>
<dbReference type="Gene3D" id="3.40.50.2300">
    <property type="match status" value="2"/>
</dbReference>
<feature type="domain" description="Guanylate cyclase" evidence="13">
    <location>
        <begin position="1065"/>
        <end position="1205"/>
    </location>
</feature>
<dbReference type="GO" id="GO:0004016">
    <property type="term" value="F:adenylate cyclase activity"/>
    <property type="evidence" value="ECO:0007669"/>
    <property type="project" value="UniProtKB-ARBA"/>
</dbReference>
<feature type="compositionally biased region" description="Acidic residues" evidence="10">
    <location>
        <begin position="869"/>
        <end position="881"/>
    </location>
</feature>
<feature type="compositionally biased region" description="Basic and acidic residues" evidence="10">
    <location>
        <begin position="215"/>
        <end position="232"/>
    </location>
</feature>
<dbReference type="InterPro" id="IPR001789">
    <property type="entry name" value="Sig_transdc_resp-reg_receiver"/>
</dbReference>
<protein>
    <recommendedName>
        <fullName evidence="2">histidine kinase</fullName>
        <ecNumber evidence="2">2.7.13.3</ecNumber>
    </recommendedName>
</protein>
<reference evidence="14" key="1">
    <citation type="submission" date="2021-05" db="EMBL/GenBank/DDBJ databases">
        <authorList>
            <person name="Pietrasiak N."/>
            <person name="Ward R."/>
            <person name="Stajich J.E."/>
            <person name="Kurbessoian T."/>
        </authorList>
    </citation>
    <scope>NUCLEOTIDE SEQUENCE</scope>
    <source>
        <strain evidence="14">CPER-KK1</strain>
    </source>
</reference>
<dbReference type="InterPro" id="IPR029787">
    <property type="entry name" value="Nucleotide_cyclase"/>
</dbReference>
<dbReference type="FunFam" id="1.10.287.130:FF:000045">
    <property type="entry name" value="Two-component system sensor histidine kinase/response regulator"/>
    <property type="match status" value="1"/>
</dbReference>
<evidence type="ECO:0000256" key="8">
    <source>
        <dbReference type="ARBA" id="ARBA00023012"/>
    </source>
</evidence>
<dbReference type="EC" id="2.7.13.3" evidence="2"/>
<dbReference type="Pfam" id="PF01590">
    <property type="entry name" value="GAF"/>
    <property type="match status" value="2"/>
</dbReference>
<dbReference type="SMART" id="SM00448">
    <property type="entry name" value="REC"/>
    <property type="match status" value="2"/>
</dbReference>
<dbReference type="InterPro" id="IPR004358">
    <property type="entry name" value="Sig_transdc_His_kin-like_C"/>
</dbReference>
<feature type="domain" description="Response regulatory" evidence="12">
    <location>
        <begin position="899"/>
        <end position="1015"/>
    </location>
</feature>
<dbReference type="Pfam" id="PF00512">
    <property type="entry name" value="HisKA"/>
    <property type="match status" value="1"/>
</dbReference>
<feature type="domain" description="Histidine kinase" evidence="11">
    <location>
        <begin position="620"/>
        <end position="834"/>
    </location>
</feature>
<dbReference type="Gene3D" id="3.30.450.40">
    <property type="match status" value="2"/>
</dbReference>
<dbReference type="SUPFAM" id="SSF47384">
    <property type="entry name" value="Homodimeric domain of signal transducing histidine kinase"/>
    <property type="match status" value="1"/>
</dbReference>
<dbReference type="Pfam" id="PF00211">
    <property type="entry name" value="Guanylate_cyc"/>
    <property type="match status" value="1"/>
</dbReference>
<dbReference type="InterPro" id="IPR036097">
    <property type="entry name" value="HisK_dim/P_sf"/>
</dbReference>
<dbReference type="SMART" id="SM00387">
    <property type="entry name" value="HATPase_c"/>
    <property type="match status" value="1"/>
</dbReference>
<gene>
    <name evidence="14" type="ORF">KME25_17225</name>
</gene>
<evidence type="ECO:0000256" key="10">
    <source>
        <dbReference type="SAM" id="MobiDB-lite"/>
    </source>
</evidence>
<dbReference type="PROSITE" id="PS50110">
    <property type="entry name" value="RESPONSE_REGULATORY"/>
    <property type="match status" value="2"/>
</dbReference>
<feature type="domain" description="Response regulatory" evidence="12">
    <location>
        <begin position="10"/>
        <end position="125"/>
    </location>
</feature>
<dbReference type="Gene3D" id="3.30.565.10">
    <property type="entry name" value="Histidine kinase-like ATPase, C-terminal domain"/>
    <property type="match status" value="1"/>
</dbReference>
<evidence type="ECO:0000313" key="14">
    <source>
        <dbReference type="EMBL" id="MBW4546167.1"/>
    </source>
</evidence>
<evidence type="ECO:0000256" key="7">
    <source>
        <dbReference type="ARBA" id="ARBA00022840"/>
    </source>
</evidence>
<dbReference type="InterPro" id="IPR003594">
    <property type="entry name" value="HATPase_dom"/>
</dbReference>
<comment type="catalytic activity">
    <reaction evidence="1">
        <text>ATP + protein L-histidine = ADP + protein N-phospho-L-histidine.</text>
        <dbReference type="EC" id="2.7.13.3"/>
    </reaction>
</comment>
<evidence type="ECO:0000256" key="1">
    <source>
        <dbReference type="ARBA" id="ARBA00000085"/>
    </source>
</evidence>
<dbReference type="CDD" id="cd00082">
    <property type="entry name" value="HisKA"/>
    <property type="match status" value="1"/>
</dbReference>
<dbReference type="GO" id="GO:0009190">
    <property type="term" value="P:cyclic nucleotide biosynthetic process"/>
    <property type="evidence" value="ECO:0007669"/>
    <property type="project" value="InterPro"/>
</dbReference>
<dbReference type="CDD" id="cd16922">
    <property type="entry name" value="HATPase_EvgS-ArcB-TorS-like"/>
    <property type="match status" value="1"/>
</dbReference>
<dbReference type="Proteomes" id="UP000753908">
    <property type="component" value="Unassembled WGS sequence"/>
</dbReference>
<dbReference type="CDD" id="cd07302">
    <property type="entry name" value="CHD"/>
    <property type="match status" value="1"/>
</dbReference>
<dbReference type="GO" id="GO:0000155">
    <property type="term" value="F:phosphorelay sensor kinase activity"/>
    <property type="evidence" value="ECO:0007669"/>
    <property type="project" value="InterPro"/>
</dbReference>
<dbReference type="Gene3D" id="3.30.70.1230">
    <property type="entry name" value="Nucleotide cyclase"/>
    <property type="match status" value="1"/>
</dbReference>
<feature type="region of interest" description="Disordered" evidence="10">
    <location>
        <begin position="869"/>
        <end position="893"/>
    </location>
</feature>
<evidence type="ECO:0000259" key="13">
    <source>
        <dbReference type="PROSITE" id="PS50125"/>
    </source>
</evidence>
<proteinExistence type="predicted"/>
<organism evidence="14 15">
    <name type="scientific">Symplocastrum torsivum CPER-KK1</name>
    <dbReference type="NCBI Taxonomy" id="450513"/>
    <lineage>
        <taxon>Bacteria</taxon>
        <taxon>Bacillati</taxon>
        <taxon>Cyanobacteriota</taxon>
        <taxon>Cyanophyceae</taxon>
        <taxon>Oscillatoriophycideae</taxon>
        <taxon>Oscillatoriales</taxon>
        <taxon>Microcoleaceae</taxon>
        <taxon>Symplocastrum</taxon>
    </lineage>
</organism>
<dbReference type="Gene3D" id="1.10.287.130">
    <property type="match status" value="1"/>
</dbReference>
<keyword evidence="3 9" id="KW-0597">Phosphoprotein</keyword>
<accession>A0A951PNB5</accession>
<dbReference type="SMART" id="SM00044">
    <property type="entry name" value="CYCc"/>
    <property type="match status" value="1"/>
</dbReference>
<dbReference type="GO" id="GO:0005524">
    <property type="term" value="F:ATP binding"/>
    <property type="evidence" value="ECO:0007669"/>
    <property type="project" value="UniProtKB-KW"/>
</dbReference>
<dbReference type="InterPro" id="IPR003661">
    <property type="entry name" value="HisK_dim/P_dom"/>
</dbReference>
<dbReference type="AlphaFoldDB" id="A0A951PNB5"/>
<keyword evidence="6" id="KW-0418">Kinase</keyword>
<dbReference type="FunFam" id="3.30.565.10:FF:000037">
    <property type="entry name" value="Hybrid sensor histidine kinase/response regulator"/>
    <property type="match status" value="1"/>
</dbReference>
<feature type="modified residue" description="4-aspartylphosphate" evidence="9">
    <location>
        <position position="59"/>
    </location>
</feature>
<evidence type="ECO:0000259" key="11">
    <source>
        <dbReference type="PROSITE" id="PS50109"/>
    </source>
</evidence>
<dbReference type="SUPFAM" id="SSF55073">
    <property type="entry name" value="Nucleotide cyclase"/>
    <property type="match status" value="1"/>
</dbReference>
<dbReference type="SMART" id="SM00065">
    <property type="entry name" value="GAF"/>
    <property type="match status" value="2"/>
</dbReference>
<feature type="compositionally biased region" description="Polar residues" evidence="10">
    <location>
        <begin position="233"/>
        <end position="252"/>
    </location>
</feature>
<dbReference type="PROSITE" id="PS50109">
    <property type="entry name" value="HIS_KIN"/>
    <property type="match status" value="1"/>
</dbReference>
<evidence type="ECO:0000313" key="15">
    <source>
        <dbReference type="Proteomes" id="UP000753908"/>
    </source>
</evidence>
<sequence>MRSQETIRPKLLVVDDEPDNLDLLYRTFHREYRVLRADNGPAALEILANEGDVAVIISDQRMPLMSGTEFLSLTATQYPDIIRIILTGYTDVEDLVEAINSGKVFKYVTKPWNADELRAVVRQAMDTHNVLKVRTAELCRALRRESLLNTVTNTIRNAQYGGSGGSPLQEILQRIVETVGHLMEVDICLLRPFQDERLVDQWFVYQKNQVSLHSENGEKEQGTTDEGIKNEKNSSSTSSQPPIPNLQSPYPSSLEQTVWETQDVEVINDVFTDERFADDSSEIRQRAIAYQQADIRSSLVVPLISQQELVAVLALHQCGEPYVWQNDEIQLVVMVADQAALALSQARAYEQLRALATRQALVNTITTAIRSTLDPQKIFTAITQGLGQALQVDGCALSLWREEDEFVQCVGLYDGKSAQVLGTEPDGEIQRWADDPTSENGIPWVHAALTSEKSGGNNHSAPFSPNHPIPSGQLPQSIVPIAGNPVLQQLVTTQQPVVINDLAVSPEMNGFDLPLRQPARALLVVPLLSDSDSISASDSAYDVVSTPGTSGRGLGKIIGSITLRQIYKPRQWLSSEIDLAQAVAAQAAIAVQQSRLYQKTRQQAERLLELDRQKTEFFQNVSHEFRTPLTLMIGPLESVVEQHKDLPYEQSAIALRNSRRLLRLVNQLLDIQRLDAGRMQASFRPCNLVKFVNQIVETFRPYCEKKNISISTQLTPCGSVYLDMEKFDKVLYNLLSNAMKFTNAGGSITLKVEPAGDHVRMQVIDTGIGIRKEQIPHLFERFRQAEGSLNRSHEGSGLGLALVKELVELHGGQISVESVYSEGTTFTVWLQIGTSHLPLEQVLEVPIEIQSSRAAVELADLEAELSFEDEGTQSLSEEGETAQELSPSSSSPISNRQASILVVDDNADLRNYVSRILRQTGYQVWLAHNGDEGFRMTEKHRPRLIITDLMMPLVSGLDLIRLIRGSEELRGTPIILLTARADEATRIEGTEEGADAYLSKPFNDRELLAEVRNLLALQENEQRVIELNTYLTESVLKRFLPPAMVEKAARGELSLDLRPEPRLITTLFSDIVGFTKLANTLRSRRVAELLNEYLESMTHAVFDNGGTVDKFMGDGILAIFGAPEELTPNEQVRRAIGAARQMLRSLDKLNERWQAQGIVGGNGPPPVQFRCGIHQGTAVVGMFGGAERSDYTAIGPSVNIASRLQEAAKPNSILVSAAVADYLEDDAITRFSPLELKGVDETVLTFLVKPLPNDSP</sequence>
<feature type="modified residue" description="4-aspartylphosphate" evidence="9">
    <location>
        <position position="948"/>
    </location>
</feature>
<dbReference type="EMBL" id="JAHHIF010000022">
    <property type="protein sequence ID" value="MBW4546167.1"/>
    <property type="molecule type" value="Genomic_DNA"/>
</dbReference>
<dbReference type="InterPro" id="IPR029016">
    <property type="entry name" value="GAF-like_dom_sf"/>
</dbReference>
<dbReference type="InterPro" id="IPR003018">
    <property type="entry name" value="GAF"/>
</dbReference>
<keyword evidence="4" id="KW-0808">Transferase</keyword>
<dbReference type="InterPro" id="IPR036890">
    <property type="entry name" value="HATPase_C_sf"/>
</dbReference>
<dbReference type="Pfam" id="PF02518">
    <property type="entry name" value="HATPase_c"/>
    <property type="match status" value="1"/>
</dbReference>
<dbReference type="InterPro" id="IPR011006">
    <property type="entry name" value="CheY-like_superfamily"/>
</dbReference>
<dbReference type="Pfam" id="PF00072">
    <property type="entry name" value="Response_reg"/>
    <property type="match status" value="2"/>
</dbReference>
<reference evidence="14" key="2">
    <citation type="journal article" date="2022" name="Microbiol. Resour. Announc.">
        <title>Metagenome Sequencing to Explore Phylogenomics of Terrestrial Cyanobacteria.</title>
        <authorList>
            <person name="Ward R.D."/>
            <person name="Stajich J.E."/>
            <person name="Johansen J.R."/>
            <person name="Huntemann M."/>
            <person name="Clum A."/>
            <person name="Foster B."/>
            <person name="Foster B."/>
            <person name="Roux S."/>
            <person name="Palaniappan K."/>
            <person name="Varghese N."/>
            <person name="Mukherjee S."/>
            <person name="Reddy T.B.K."/>
            <person name="Daum C."/>
            <person name="Copeland A."/>
            <person name="Chen I.A."/>
            <person name="Ivanova N.N."/>
            <person name="Kyrpides N.C."/>
            <person name="Shapiro N."/>
            <person name="Eloe-Fadrosh E.A."/>
            <person name="Pietrasiak N."/>
        </authorList>
    </citation>
    <scope>NUCLEOTIDE SEQUENCE</scope>
    <source>
        <strain evidence="14">CPER-KK1</strain>
    </source>
</reference>
<dbReference type="SUPFAM" id="SSF55874">
    <property type="entry name" value="ATPase domain of HSP90 chaperone/DNA topoisomerase II/histidine kinase"/>
    <property type="match status" value="1"/>
</dbReference>
<evidence type="ECO:0000259" key="12">
    <source>
        <dbReference type="PROSITE" id="PS50110"/>
    </source>
</evidence>
<evidence type="ECO:0000256" key="9">
    <source>
        <dbReference type="PROSITE-ProRule" id="PRU00169"/>
    </source>
</evidence>
<evidence type="ECO:0000256" key="3">
    <source>
        <dbReference type="ARBA" id="ARBA00022553"/>
    </source>
</evidence>
<dbReference type="PANTHER" id="PTHR43547">
    <property type="entry name" value="TWO-COMPONENT HISTIDINE KINASE"/>
    <property type="match status" value="1"/>
</dbReference>